<name>A0ABW6KCH3_9BACI</name>
<dbReference type="PROSITE" id="PS51257">
    <property type="entry name" value="PROKAR_LIPOPROTEIN"/>
    <property type="match status" value="1"/>
</dbReference>
<dbReference type="RefSeq" id="WP_389361836.1">
    <property type="nucleotide sequence ID" value="NZ_JBIACK010000007.1"/>
</dbReference>
<proteinExistence type="predicted"/>
<dbReference type="Proteomes" id="UP001601059">
    <property type="component" value="Unassembled WGS sequence"/>
</dbReference>
<sequence length="147" mass="16916">MKKLYSFFCLSFLLLAGCAQNENADGWFDNNQDVSGKDFIQNKNVGFEDDYSMGRTMSDQNPNFPDFDGNRMDQQEYVDKIRTVINDTGKYEADAVWFNGNHVWVTAVKKGELSRRDRINAEAELHKILMKAVPGFDLEVKVEEDRS</sequence>
<comment type="caution">
    <text evidence="2">The sequence shown here is derived from an EMBL/GenBank/DDBJ whole genome shotgun (WGS) entry which is preliminary data.</text>
</comment>
<feature type="signal peptide" evidence="1">
    <location>
        <begin position="1"/>
        <end position="24"/>
    </location>
</feature>
<organism evidence="2 3">
    <name type="scientific">Cytobacillus spartinae</name>
    <dbReference type="NCBI Taxonomy" id="3299023"/>
    <lineage>
        <taxon>Bacteria</taxon>
        <taxon>Bacillati</taxon>
        <taxon>Bacillota</taxon>
        <taxon>Bacilli</taxon>
        <taxon>Bacillales</taxon>
        <taxon>Bacillaceae</taxon>
        <taxon>Cytobacillus</taxon>
    </lineage>
</organism>
<accession>A0ABW6KCH3</accession>
<gene>
    <name evidence="2" type="ORF">ACFYKX_14810</name>
</gene>
<keyword evidence="1" id="KW-0732">Signal</keyword>
<dbReference type="EMBL" id="JBIACK010000007">
    <property type="protein sequence ID" value="MFE8701869.1"/>
    <property type="molecule type" value="Genomic_DNA"/>
</dbReference>
<keyword evidence="3" id="KW-1185">Reference proteome</keyword>
<reference evidence="2 3" key="1">
    <citation type="submission" date="2024-08" db="EMBL/GenBank/DDBJ databases">
        <title>Two novel Cytobacillus novel species.</title>
        <authorList>
            <person name="Liu G."/>
        </authorList>
    </citation>
    <scope>NUCLEOTIDE SEQUENCE [LARGE SCALE GENOMIC DNA]</scope>
    <source>
        <strain evidence="2 3">FJAT-54145</strain>
    </source>
</reference>
<evidence type="ECO:0000313" key="2">
    <source>
        <dbReference type="EMBL" id="MFE8701869.1"/>
    </source>
</evidence>
<feature type="chain" id="PRO_5045576980" description="Sporulation protein" evidence="1">
    <location>
        <begin position="25"/>
        <end position="147"/>
    </location>
</feature>
<evidence type="ECO:0000313" key="3">
    <source>
        <dbReference type="Proteomes" id="UP001601059"/>
    </source>
</evidence>
<protein>
    <recommendedName>
        <fullName evidence="4">Sporulation protein</fullName>
    </recommendedName>
</protein>
<evidence type="ECO:0008006" key="4">
    <source>
        <dbReference type="Google" id="ProtNLM"/>
    </source>
</evidence>
<evidence type="ECO:0000256" key="1">
    <source>
        <dbReference type="SAM" id="SignalP"/>
    </source>
</evidence>